<accession>L0DCJ2</accession>
<feature type="transmembrane region" description="Helical" evidence="6">
    <location>
        <begin position="336"/>
        <end position="356"/>
    </location>
</feature>
<dbReference type="GO" id="GO:0015920">
    <property type="term" value="P:lipopolysaccharide transport"/>
    <property type="evidence" value="ECO:0007669"/>
    <property type="project" value="TreeGrafter"/>
</dbReference>
<keyword evidence="3 6" id="KW-0812">Transmembrane</keyword>
<comment type="subcellular location">
    <subcellularLocation>
        <location evidence="1">Cell membrane</location>
        <topology evidence="1">Multi-pass membrane protein</topology>
    </subcellularLocation>
</comment>
<sequence>MRILDRERYWAFLKAYIICFVALVGLYVVIDAFSNLDEFGKRADGVSELFKVMSVYYLIHMSQYYDRLCGVIGMMAAIFTVTWMQKNNELLAMLAAGISTQRVIRPVWISTIAVSLIAVFNQEVIMPKYAAELQRSHDDDGTLKVMVRSHYDSNKVVIHGREADRESKTLLPCNVTVPGAILGVMLEIEAKQAHYIPPDHPSAPFTGGWLLRGSRLITPVDEKIFADKEAILVKVDDPKGFPPLYGDKTSLPGDSFFLRSTLDFDSAARSRDWYHYATTPELIQSLSDQSNDKAEKVTIEVFLHSRLLRPLQSLNLMMLSLPLVLGGFGRNMFINLGLSLGTSALFYGVCFVSTYLGDHSVVNPELAAWAPLIGFGSIAVARWGSIRT</sequence>
<evidence type="ECO:0000313" key="7">
    <source>
        <dbReference type="EMBL" id="AGA26558.1"/>
    </source>
</evidence>
<feature type="transmembrane region" description="Helical" evidence="6">
    <location>
        <begin position="12"/>
        <end position="30"/>
    </location>
</feature>
<dbReference type="Proteomes" id="UP000010798">
    <property type="component" value="Chromosome"/>
</dbReference>
<dbReference type="AlphaFoldDB" id="L0DCJ2"/>
<evidence type="ECO:0000256" key="5">
    <source>
        <dbReference type="ARBA" id="ARBA00023136"/>
    </source>
</evidence>
<dbReference type="eggNOG" id="COG0795">
    <property type="taxonomic scope" value="Bacteria"/>
</dbReference>
<dbReference type="OrthoDB" id="262519at2"/>
<dbReference type="EMBL" id="CP003364">
    <property type="protein sequence ID" value="AGA26558.1"/>
    <property type="molecule type" value="Genomic_DNA"/>
</dbReference>
<dbReference type="InterPro" id="IPR005495">
    <property type="entry name" value="LptG/LptF_permease"/>
</dbReference>
<evidence type="ECO:0000256" key="6">
    <source>
        <dbReference type="SAM" id="Phobius"/>
    </source>
</evidence>
<dbReference type="PANTHER" id="PTHR33529">
    <property type="entry name" value="SLR0882 PROTEIN-RELATED"/>
    <property type="match status" value="1"/>
</dbReference>
<keyword evidence="4 6" id="KW-1133">Transmembrane helix</keyword>
<dbReference type="RefSeq" id="WP_015245714.1">
    <property type="nucleotide sequence ID" value="NC_019892.1"/>
</dbReference>
<dbReference type="KEGG" id="saci:Sinac_2240"/>
<name>L0DCJ2_SINAD</name>
<keyword evidence="5 6" id="KW-0472">Membrane</keyword>
<evidence type="ECO:0000256" key="3">
    <source>
        <dbReference type="ARBA" id="ARBA00022692"/>
    </source>
</evidence>
<keyword evidence="8" id="KW-1185">Reference proteome</keyword>
<feature type="transmembrane region" description="Helical" evidence="6">
    <location>
        <begin position="311"/>
        <end position="329"/>
    </location>
</feature>
<evidence type="ECO:0000313" key="8">
    <source>
        <dbReference type="Proteomes" id="UP000010798"/>
    </source>
</evidence>
<evidence type="ECO:0000256" key="2">
    <source>
        <dbReference type="ARBA" id="ARBA00022475"/>
    </source>
</evidence>
<feature type="transmembrane region" description="Helical" evidence="6">
    <location>
        <begin position="64"/>
        <end position="83"/>
    </location>
</feature>
<feature type="transmembrane region" description="Helical" evidence="6">
    <location>
        <begin position="368"/>
        <end position="385"/>
    </location>
</feature>
<keyword evidence="2" id="KW-1003">Cell membrane</keyword>
<dbReference type="Pfam" id="PF03739">
    <property type="entry name" value="LptF_LptG"/>
    <property type="match status" value="1"/>
</dbReference>
<dbReference type="PANTHER" id="PTHR33529:SF2">
    <property type="entry name" value="LIPOPOLYSACCHARIDE EXPORT SYSTEM PERMEASE PROTEIN LPTG"/>
    <property type="match status" value="1"/>
</dbReference>
<dbReference type="GO" id="GO:0043190">
    <property type="term" value="C:ATP-binding cassette (ABC) transporter complex"/>
    <property type="evidence" value="ECO:0007669"/>
    <property type="project" value="TreeGrafter"/>
</dbReference>
<feature type="transmembrane region" description="Helical" evidence="6">
    <location>
        <begin position="103"/>
        <end position="120"/>
    </location>
</feature>
<gene>
    <name evidence="7" type="ordered locus">Sinac_2240</name>
</gene>
<evidence type="ECO:0000256" key="1">
    <source>
        <dbReference type="ARBA" id="ARBA00004651"/>
    </source>
</evidence>
<dbReference type="HOGENOM" id="CLU_728954_0_0_0"/>
<dbReference type="STRING" id="886293.Sinac_2240"/>
<organism evidence="7 8">
    <name type="scientific">Singulisphaera acidiphila (strain ATCC BAA-1392 / DSM 18658 / VKM B-2454 / MOB10)</name>
    <dbReference type="NCBI Taxonomy" id="886293"/>
    <lineage>
        <taxon>Bacteria</taxon>
        <taxon>Pseudomonadati</taxon>
        <taxon>Planctomycetota</taxon>
        <taxon>Planctomycetia</taxon>
        <taxon>Isosphaerales</taxon>
        <taxon>Isosphaeraceae</taxon>
        <taxon>Singulisphaera</taxon>
    </lineage>
</organism>
<evidence type="ECO:0000256" key="4">
    <source>
        <dbReference type="ARBA" id="ARBA00022989"/>
    </source>
</evidence>
<proteinExistence type="predicted"/>
<protein>
    <submittedName>
        <fullName evidence="7">Putative permease</fullName>
    </submittedName>
</protein>
<reference evidence="7 8" key="1">
    <citation type="submission" date="2012-02" db="EMBL/GenBank/DDBJ databases">
        <title>Complete sequence of chromosome of Singulisphaera acidiphila DSM 18658.</title>
        <authorList>
            <consortium name="US DOE Joint Genome Institute (JGI-PGF)"/>
            <person name="Lucas S."/>
            <person name="Copeland A."/>
            <person name="Lapidus A."/>
            <person name="Glavina del Rio T."/>
            <person name="Dalin E."/>
            <person name="Tice H."/>
            <person name="Bruce D."/>
            <person name="Goodwin L."/>
            <person name="Pitluck S."/>
            <person name="Peters L."/>
            <person name="Ovchinnikova G."/>
            <person name="Chertkov O."/>
            <person name="Kyrpides N."/>
            <person name="Mavromatis K."/>
            <person name="Ivanova N."/>
            <person name="Brettin T."/>
            <person name="Detter J.C."/>
            <person name="Han C."/>
            <person name="Larimer F."/>
            <person name="Land M."/>
            <person name="Hauser L."/>
            <person name="Markowitz V."/>
            <person name="Cheng J.-F."/>
            <person name="Hugenholtz P."/>
            <person name="Woyke T."/>
            <person name="Wu D."/>
            <person name="Tindall B."/>
            <person name="Pomrenke H."/>
            <person name="Brambilla E."/>
            <person name="Klenk H.-P."/>
            <person name="Eisen J.A."/>
        </authorList>
    </citation>
    <scope>NUCLEOTIDE SEQUENCE [LARGE SCALE GENOMIC DNA]</scope>
    <source>
        <strain evidence="8">ATCC BAA-1392 / DSM 18658 / VKM B-2454 / MOB10</strain>
    </source>
</reference>